<dbReference type="Gene3D" id="1.20.1310.10">
    <property type="entry name" value="Cullin Repeats"/>
    <property type="match status" value="2"/>
</dbReference>
<dbReference type="Pfam" id="PF00888">
    <property type="entry name" value="Cullin"/>
    <property type="match status" value="1"/>
</dbReference>
<keyword evidence="4" id="KW-0833">Ubl conjugation pathway</keyword>
<dbReference type="InterPro" id="IPR016072">
    <property type="entry name" value="Skp1_comp_dimer"/>
</dbReference>
<dbReference type="GO" id="GO:0009867">
    <property type="term" value="P:jasmonic acid mediated signaling pathway"/>
    <property type="evidence" value="ECO:0007669"/>
    <property type="project" value="UniProtKB-ARBA"/>
</dbReference>
<dbReference type="InterPro" id="IPR016073">
    <property type="entry name" value="Skp1_comp_POZ"/>
</dbReference>
<dbReference type="Pfam" id="PF01466">
    <property type="entry name" value="Skp1"/>
    <property type="match status" value="1"/>
</dbReference>
<dbReference type="PANTHER" id="PTHR11165">
    <property type="entry name" value="SKP1"/>
    <property type="match status" value="1"/>
</dbReference>
<dbReference type="InterPro" id="IPR016159">
    <property type="entry name" value="Cullin_repeat-like_dom_sf"/>
</dbReference>
<evidence type="ECO:0000259" key="8">
    <source>
        <dbReference type="Pfam" id="PF03931"/>
    </source>
</evidence>
<dbReference type="SUPFAM" id="SSF74788">
    <property type="entry name" value="Cullin repeat-like"/>
    <property type="match status" value="1"/>
</dbReference>
<evidence type="ECO:0000259" key="7">
    <source>
        <dbReference type="Pfam" id="PF01466"/>
    </source>
</evidence>
<keyword evidence="10" id="KW-1185">Reference proteome</keyword>
<dbReference type="SUPFAM" id="SSF81382">
    <property type="entry name" value="Skp1 dimerisation domain-like"/>
    <property type="match status" value="1"/>
</dbReference>
<dbReference type="InterPro" id="IPR001232">
    <property type="entry name" value="SKP1-like"/>
</dbReference>
<feature type="domain" description="Cullin N-terminal" evidence="6">
    <location>
        <begin position="50"/>
        <end position="252"/>
    </location>
</feature>
<feature type="domain" description="SKP1 component dimerisation" evidence="7">
    <location>
        <begin position="376"/>
        <end position="422"/>
    </location>
</feature>
<evidence type="ECO:0000259" key="6">
    <source>
        <dbReference type="Pfam" id="PF00888"/>
    </source>
</evidence>
<feature type="domain" description="SKP1 component POZ" evidence="8">
    <location>
        <begin position="273"/>
        <end position="334"/>
    </location>
</feature>
<keyword evidence="5" id="KW-0732">Signal</keyword>
<dbReference type="InterPro" id="IPR011333">
    <property type="entry name" value="SKP1/BTB/POZ_sf"/>
</dbReference>
<dbReference type="SUPFAM" id="SSF54695">
    <property type="entry name" value="POZ domain"/>
    <property type="match status" value="1"/>
</dbReference>
<evidence type="ECO:0000256" key="5">
    <source>
        <dbReference type="SAM" id="SignalP"/>
    </source>
</evidence>
<dbReference type="GO" id="GO:0006511">
    <property type="term" value="P:ubiquitin-dependent protein catabolic process"/>
    <property type="evidence" value="ECO:0007669"/>
    <property type="project" value="InterPro"/>
</dbReference>
<comment type="similarity">
    <text evidence="3">Belongs to the SKP1 family.</text>
</comment>
<evidence type="ECO:0000256" key="4">
    <source>
        <dbReference type="ARBA" id="ARBA00022786"/>
    </source>
</evidence>
<evidence type="ECO:0000256" key="2">
    <source>
        <dbReference type="ARBA" id="ARBA00006019"/>
    </source>
</evidence>
<accession>A0AAE1J895</accession>
<proteinExistence type="inferred from homology"/>
<dbReference type="Pfam" id="PF03931">
    <property type="entry name" value="Skp1_POZ"/>
    <property type="match status" value="1"/>
</dbReference>
<dbReference type="InterPro" id="IPR016897">
    <property type="entry name" value="SKP1"/>
</dbReference>
<sequence>MNSILSCLVLLSLLLLHLNLFAVASTSEPVNSDADRCNNPSKSKTFRDEWPRLQTAVDRVIGQIEGFDNSSFTSDEYMSYYTIVYELCTDRQGEKNSKMLYDQYKRVFDEYINSTVLPSLRVEEDEALLIGLLRRWSNHKIMTYWLSRFFHYLNRYYIPRWGLPSLEESSTSSFHDLVYGEMNKQIMDAVLYMIDREHAGEHIDRALLNNVFAIYTDLGGVSRKYHAKGFEEMLKGSTAFYFDEASSWMASNFYEDPKPKEEKSEALPIKPTKKVYLKSSDGDIFEVNYDVALMLESIQAIVEFEANSATNSTIPLKVSSRILIKVILYCYKHVQSSDSKHKTSGVDLKEWDAKFVEVDNTTLFDLILASNYLNIKSLLDLASQKVGDMMKGKTPEEIRKTFNIKDEFDPKEEEEEFLKEKQ</sequence>
<evidence type="ECO:0000256" key="1">
    <source>
        <dbReference type="ARBA" id="ARBA00004906"/>
    </source>
</evidence>
<evidence type="ECO:0000256" key="3">
    <source>
        <dbReference type="ARBA" id="ARBA00009993"/>
    </source>
</evidence>
<dbReference type="InterPro" id="IPR001373">
    <property type="entry name" value="Cullin_N"/>
</dbReference>
<feature type="signal peptide" evidence="5">
    <location>
        <begin position="1"/>
        <end position="26"/>
    </location>
</feature>
<dbReference type="Proteomes" id="UP001293593">
    <property type="component" value="Unassembled WGS sequence"/>
</dbReference>
<dbReference type="EMBL" id="JAWXYG010000008">
    <property type="protein sequence ID" value="KAK4265737.1"/>
    <property type="molecule type" value="Genomic_DNA"/>
</dbReference>
<reference evidence="9" key="1">
    <citation type="submission" date="2023-10" db="EMBL/GenBank/DDBJ databases">
        <title>Chromosome-level genome of the transformable northern wattle, Acacia crassicarpa.</title>
        <authorList>
            <person name="Massaro I."/>
            <person name="Sinha N.R."/>
            <person name="Poethig S."/>
            <person name="Leichty A.R."/>
        </authorList>
    </citation>
    <scope>NUCLEOTIDE SEQUENCE</scope>
    <source>
        <strain evidence="9">Acra3RX</strain>
        <tissue evidence="9">Leaf</tissue>
    </source>
</reference>
<evidence type="ECO:0000313" key="10">
    <source>
        <dbReference type="Proteomes" id="UP001293593"/>
    </source>
</evidence>
<dbReference type="GO" id="GO:0031625">
    <property type="term" value="F:ubiquitin protein ligase binding"/>
    <property type="evidence" value="ECO:0007669"/>
    <property type="project" value="InterPro"/>
</dbReference>
<name>A0AAE1J895_9FABA</name>
<dbReference type="AlphaFoldDB" id="A0AAE1J895"/>
<dbReference type="Gene3D" id="3.30.710.10">
    <property type="entry name" value="Potassium Channel Kv1.1, Chain A"/>
    <property type="match status" value="1"/>
</dbReference>
<feature type="chain" id="PRO_5042232846" evidence="5">
    <location>
        <begin position="27"/>
        <end position="422"/>
    </location>
</feature>
<comment type="pathway">
    <text evidence="1">Protein modification; protein ubiquitination.</text>
</comment>
<organism evidence="9 10">
    <name type="scientific">Acacia crassicarpa</name>
    <name type="common">northern wattle</name>
    <dbReference type="NCBI Taxonomy" id="499986"/>
    <lineage>
        <taxon>Eukaryota</taxon>
        <taxon>Viridiplantae</taxon>
        <taxon>Streptophyta</taxon>
        <taxon>Embryophyta</taxon>
        <taxon>Tracheophyta</taxon>
        <taxon>Spermatophyta</taxon>
        <taxon>Magnoliopsida</taxon>
        <taxon>eudicotyledons</taxon>
        <taxon>Gunneridae</taxon>
        <taxon>Pentapetalae</taxon>
        <taxon>rosids</taxon>
        <taxon>fabids</taxon>
        <taxon>Fabales</taxon>
        <taxon>Fabaceae</taxon>
        <taxon>Caesalpinioideae</taxon>
        <taxon>mimosoid clade</taxon>
        <taxon>Acacieae</taxon>
        <taxon>Acacia</taxon>
    </lineage>
</organism>
<gene>
    <name evidence="9" type="ORF">QN277_026751</name>
</gene>
<comment type="similarity">
    <text evidence="2">Belongs to the cullin family.</text>
</comment>
<comment type="caution">
    <text evidence="9">The sequence shown here is derived from an EMBL/GenBank/DDBJ whole genome shotgun (WGS) entry which is preliminary data.</text>
</comment>
<dbReference type="InterPro" id="IPR036296">
    <property type="entry name" value="SKP1-like_dim_sf"/>
</dbReference>
<dbReference type="SMART" id="SM00512">
    <property type="entry name" value="Skp1"/>
    <property type="match status" value="1"/>
</dbReference>
<dbReference type="CDD" id="cd18322">
    <property type="entry name" value="BTB_POZ_SKP1"/>
    <property type="match status" value="1"/>
</dbReference>
<protein>
    <submittedName>
        <fullName evidence="9">Uncharacterized protein</fullName>
    </submittedName>
</protein>
<evidence type="ECO:0000313" key="9">
    <source>
        <dbReference type="EMBL" id="KAK4265737.1"/>
    </source>
</evidence>